<organism evidence="3 4">
    <name type="scientific">Thermoflexibacter ruber</name>
    <dbReference type="NCBI Taxonomy" id="1003"/>
    <lineage>
        <taxon>Bacteria</taxon>
        <taxon>Pseudomonadati</taxon>
        <taxon>Bacteroidota</taxon>
        <taxon>Cytophagia</taxon>
        <taxon>Cytophagales</taxon>
        <taxon>Thermoflexibacteraceae</taxon>
        <taxon>Thermoflexibacter</taxon>
    </lineage>
</organism>
<dbReference type="AlphaFoldDB" id="A0A1I2J0R3"/>
<evidence type="ECO:0000256" key="1">
    <source>
        <dbReference type="SAM" id="SignalP"/>
    </source>
</evidence>
<evidence type="ECO:0000259" key="2">
    <source>
        <dbReference type="PROSITE" id="PS50234"/>
    </source>
</evidence>
<dbReference type="InterPro" id="IPR002035">
    <property type="entry name" value="VWF_A"/>
</dbReference>
<gene>
    <name evidence="3" type="ORF">SAMN04488541_103742</name>
</gene>
<feature type="signal peptide" evidence="1">
    <location>
        <begin position="1"/>
        <end position="23"/>
    </location>
</feature>
<evidence type="ECO:0000313" key="3">
    <source>
        <dbReference type="EMBL" id="SFF46331.1"/>
    </source>
</evidence>
<dbReference type="Pfam" id="PF13519">
    <property type="entry name" value="VWA_2"/>
    <property type="match status" value="1"/>
</dbReference>
<accession>A0A1I2J0R3</accession>
<dbReference type="Gene3D" id="3.40.50.410">
    <property type="entry name" value="von Willebrand factor, type A domain"/>
    <property type="match status" value="2"/>
</dbReference>
<name>A0A1I2J0R3_9BACT</name>
<dbReference type="Proteomes" id="UP000199513">
    <property type="component" value="Unassembled WGS sequence"/>
</dbReference>
<feature type="chain" id="PRO_5011441285" evidence="1">
    <location>
        <begin position="24"/>
        <end position="464"/>
    </location>
</feature>
<sequence>MPKHFCKLLLSSFLLAWFTNLYAQKPQRLMPEKTRILFVLDASGSMLSKWDGDLRINIAKDKLALLIDSLKVNKNVEFALRVYGHQFDSKLKNCKDSKLEIGFEPNNHAKIKQILGRIAPKGTTPIAYSLEQATMDFPDDKNYRNVIIMITDGIEACNGDPCAISLGLQRKGVILRPFIIGLGVGKDFTQAFECIGKAIDAKNISEFTQALSSIATQTLGKTTVAVELLDDNNQPLEKDVNMTFINHVTKEGVYDLVHFRDRQGKTDLLEIDPVLTYDLVVNTIPPVRKEKIEIQGGKHNVIRVNTPQGTLKFNMKTSKEYGSLQAVIRKSGDVQTLHHQPVDLLEKYLIGKYDIEVLTRPRLYFKNIEIKAGQITELSIANPGILNVVNMIDGFASLYAIDSQGQPTFVENIAPSREKSENIIMQPGNYKLVFRAKTAVSSAYTAVKTFTINSGKTTYIDILK</sequence>
<dbReference type="STRING" id="1003.SAMN04488541_103742"/>
<protein>
    <submittedName>
        <fullName evidence="3">Ca-activated chloride channel family protein</fullName>
    </submittedName>
</protein>
<dbReference type="EMBL" id="FONY01000037">
    <property type="protein sequence ID" value="SFF46331.1"/>
    <property type="molecule type" value="Genomic_DNA"/>
</dbReference>
<dbReference type="InterPro" id="IPR036465">
    <property type="entry name" value="vWFA_dom_sf"/>
</dbReference>
<reference evidence="3 4" key="1">
    <citation type="submission" date="2016-10" db="EMBL/GenBank/DDBJ databases">
        <authorList>
            <person name="de Groot N.N."/>
        </authorList>
    </citation>
    <scope>NUCLEOTIDE SEQUENCE [LARGE SCALE GENOMIC DNA]</scope>
    <source>
        <strain>GEY</strain>
        <strain evidence="4">DSM 9560</strain>
    </source>
</reference>
<proteinExistence type="predicted"/>
<dbReference type="OrthoDB" id="5348860at2"/>
<keyword evidence="1" id="KW-0732">Signal</keyword>
<feature type="domain" description="VWFA" evidence="2">
    <location>
        <begin position="35"/>
        <end position="248"/>
    </location>
</feature>
<dbReference type="SUPFAM" id="SSF53300">
    <property type="entry name" value="vWA-like"/>
    <property type="match status" value="1"/>
</dbReference>
<dbReference type="RefSeq" id="WP_091548793.1">
    <property type="nucleotide sequence ID" value="NZ_FONY01000037.1"/>
</dbReference>
<dbReference type="SMART" id="SM00327">
    <property type="entry name" value="VWA"/>
    <property type="match status" value="1"/>
</dbReference>
<keyword evidence="4" id="KW-1185">Reference proteome</keyword>
<evidence type="ECO:0000313" key="4">
    <source>
        <dbReference type="Proteomes" id="UP000199513"/>
    </source>
</evidence>
<dbReference type="PROSITE" id="PS50234">
    <property type="entry name" value="VWFA"/>
    <property type="match status" value="1"/>
</dbReference>